<name>A0A0F6U0Q9_MICAE</name>
<feature type="repeat" description="TPR" evidence="3">
    <location>
        <begin position="883"/>
        <end position="916"/>
    </location>
</feature>
<dbReference type="Pfam" id="PF20720">
    <property type="entry name" value="nSTAND3"/>
    <property type="match status" value="1"/>
</dbReference>
<feature type="repeat" description="TPR" evidence="3">
    <location>
        <begin position="475"/>
        <end position="508"/>
    </location>
</feature>
<feature type="repeat" description="TPR" evidence="3">
    <location>
        <begin position="543"/>
        <end position="576"/>
    </location>
</feature>
<dbReference type="SUPFAM" id="SSF52540">
    <property type="entry name" value="P-loop containing nucleoside triphosphate hydrolases"/>
    <property type="match status" value="1"/>
</dbReference>
<feature type="repeat" description="TPR" evidence="3">
    <location>
        <begin position="815"/>
        <end position="848"/>
    </location>
</feature>
<dbReference type="SUPFAM" id="SSF48452">
    <property type="entry name" value="TPR-like"/>
    <property type="match status" value="1"/>
</dbReference>
<feature type="repeat" description="TPR" evidence="3">
    <location>
        <begin position="645"/>
        <end position="678"/>
    </location>
</feature>
<reference evidence="6 7" key="1">
    <citation type="journal article" date="2015" name="Genome Announc.">
        <title>Complete Genome Sequence of Microcystis aeruginosa NIES-2549, a Bloom-Forming Cyanobacterium from Lake Kasumigaura, Japan.</title>
        <authorList>
            <person name="Yamaguchi H."/>
            <person name="Suzuki S."/>
            <person name="Tanabe Y."/>
            <person name="Osana Y."/>
            <person name="Shimura Y."/>
            <person name="Ishida K."/>
            <person name="Kawachi M."/>
        </authorList>
    </citation>
    <scope>NUCLEOTIDE SEQUENCE [LARGE SCALE GENOMIC DNA]</scope>
    <source>
        <strain evidence="6 7">NIES-2549</strain>
    </source>
</reference>
<evidence type="ECO:0000259" key="5">
    <source>
        <dbReference type="Pfam" id="PF20720"/>
    </source>
</evidence>
<dbReference type="Pfam" id="PF13181">
    <property type="entry name" value="TPR_8"/>
    <property type="match status" value="2"/>
</dbReference>
<dbReference type="PROSITE" id="PS50005">
    <property type="entry name" value="TPR"/>
    <property type="match status" value="13"/>
</dbReference>
<keyword evidence="4" id="KW-0812">Transmembrane</keyword>
<keyword evidence="4" id="KW-0472">Membrane</keyword>
<organism evidence="6 7">
    <name type="scientific">Microcystis aeruginosa NIES-2549</name>
    <dbReference type="NCBI Taxonomy" id="1641812"/>
    <lineage>
        <taxon>Bacteria</taxon>
        <taxon>Bacillati</taxon>
        <taxon>Cyanobacteriota</taxon>
        <taxon>Cyanophyceae</taxon>
        <taxon>Oscillatoriophycideae</taxon>
        <taxon>Chroococcales</taxon>
        <taxon>Microcystaceae</taxon>
        <taxon>Microcystis</taxon>
    </lineage>
</organism>
<dbReference type="PANTHER" id="PTHR44943">
    <property type="entry name" value="CELLULOSE SYNTHASE OPERON PROTEIN C"/>
    <property type="match status" value="1"/>
</dbReference>
<dbReference type="InterPro" id="IPR019734">
    <property type="entry name" value="TPR_rpt"/>
</dbReference>
<dbReference type="InterPro" id="IPR027417">
    <property type="entry name" value="P-loop_NTPase"/>
</dbReference>
<dbReference type="PROSITE" id="PS50293">
    <property type="entry name" value="TPR_REGION"/>
    <property type="match status" value="10"/>
</dbReference>
<keyword evidence="1" id="KW-0677">Repeat</keyword>
<feature type="domain" description="Novel STAND NTPase 3" evidence="5">
    <location>
        <begin position="98"/>
        <end position="172"/>
    </location>
</feature>
<feature type="transmembrane region" description="Helical" evidence="4">
    <location>
        <begin position="20"/>
        <end position="42"/>
    </location>
</feature>
<feature type="repeat" description="TPR" evidence="3">
    <location>
        <begin position="713"/>
        <end position="746"/>
    </location>
</feature>
<dbReference type="Pfam" id="PF00515">
    <property type="entry name" value="TPR_1"/>
    <property type="match status" value="9"/>
</dbReference>
<dbReference type="InterPro" id="IPR051685">
    <property type="entry name" value="Ycf3/AcsC/BcsC/TPR_MFPF"/>
</dbReference>
<proteinExistence type="predicted"/>
<dbReference type="NCBIfam" id="NF047558">
    <property type="entry name" value="TPR_END_plus"/>
    <property type="match status" value="1"/>
</dbReference>
<feature type="repeat" description="TPR" evidence="3">
    <location>
        <begin position="611"/>
        <end position="644"/>
    </location>
</feature>
<evidence type="ECO:0000256" key="2">
    <source>
        <dbReference type="ARBA" id="ARBA00022803"/>
    </source>
</evidence>
<feature type="repeat" description="TPR" evidence="3">
    <location>
        <begin position="577"/>
        <end position="610"/>
    </location>
</feature>
<feature type="repeat" description="TPR" evidence="3">
    <location>
        <begin position="849"/>
        <end position="882"/>
    </location>
</feature>
<dbReference type="Pfam" id="PF13432">
    <property type="entry name" value="TPR_16"/>
    <property type="match status" value="1"/>
</dbReference>
<evidence type="ECO:0000313" key="7">
    <source>
        <dbReference type="Proteomes" id="UP000034103"/>
    </source>
</evidence>
<evidence type="ECO:0000256" key="4">
    <source>
        <dbReference type="SAM" id="Phobius"/>
    </source>
</evidence>
<sequence length="940" mass="108726">MWNYIIQLYQTNKDWIDNLLSGVIAVIPVIIGVIWAGFWWYLQQKRKVRIIEPSLPFTKIASHSNVIPIIYKKDEKDKSPLADHNIIYQHRMADRNFTNELLQNLEENRWLIILGPTGIGKTREAAEVAQRLNHEGWTVLVLKLGEWLERPENNQLEAIGTDRKLLFFLDDLNSYMRRSLKIDQNPQAKDSPLAAINIPLQERLLKTLEAYETHCTRPEEVRVIATARDEKEPESPGQPSEWDKLQWNKYPKLWKRFQVVELPSPEDGAIVELLQDTIPQTNIKAETDYSSIAACNDSTFRNVVENLVRLDNRQLPLNTDNYQATLRGNWQKRYQDAIKRDTLAEDIYAAVDLLRQCNVSLEPFIVEPTARFIAKENMWQQLWYRWKIKQSLADLIARENILEPRDGQIEAKGEQVELNDYLRPLKQLIWQLFKQKPREMLPSLEGFTLKLYELKRYRDALKGFNRLVSLAPQREDGWFYRGTTFYYLEQYQEAIASYDRALEIEPDDHQAWYNRGNALGNLGRFEQAIASYGKALEIKPDDHQAWYNRGIALGNLGRFEQAIASYGKALEIKPDDHQAWNNRGNALGNLGRFEQASASYNKALEIKPDYHQAWYNRGIALGNLGRFEQASASYDKALEIKPDYHQAWNNRGNALGNLGRFEQAITSYDRALEIKPDYHQAWNNRGIALGNLGRFEQEIASYDRALEIKPDFHEAWYNRGIALGNLGRLAEAIASYDRALEIKPDFHQAWYNRGNALGNLGRFEEAIASYDRALEIKPDKHEAWYNRGVALGNLGRLAAAIASYDRALEIKPDKHEAWYNRGYALDNLGRLEEAIASYDKALEIKPDKHEAWNNRGIALDNLGRLEEAIASYDQAIKINSNYANAYYNKACCYGLQNNVELAIENLQRAINLDVEYQDMAKTDKDFEQIRGDQRFQSLLS</sequence>
<dbReference type="CDD" id="cd00009">
    <property type="entry name" value="AAA"/>
    <property type="match status" value="1"/>
</dbReference>
<dbReference type="PATRIC" id="fig|1641812.3.peg.106"/>
<dbReference type="PANTHER" id="PTHR44943:SF8">
    <property type="entry name" value="TPR REPEAT-CONTAINING PROTEIN MJ0263"/>
    <property type="match status" value="1"/>
</dbReference>
<dbReference type="RefSeq" id="WP_235614785.1">
    <property type="nucleotide sequence ID" value="NZ_CP011304.1"/>
</dbReference>
<keyword evidence="2 3" id="KW-0802">TPR repeat</keyword>
<feature type="repeat" description="TPR" evidence="3">
    <location>
        <begin position="781"/>
        <end position="814"/>
    </location>
</feature>
<evidence type="ECO:0000256" key="1">
    <source>
        <dbReference type="ARBA" id="ARBA00022737"/>
    </source>
</evidence>
<dbReference type="SUPFAM" id="SSF48439">
    <property type="entry name" value="Protein prenylyltransferase"/>
    <property type="match status" value="1"/>
</dbReference>
<accession>A0A0F6U0Q9</accession>
<dbReference type="Gene3D" id="3.40.50.300">
    <property type="entry name" value="P-loop containing nucleotide triphosphate hydrolases"/>
    <property type="match status" value="1"/>
</dbReference>
<protein>
    <submittedName>
        <fullName evidence="6">TPR domain protein, putative component of TonB system</fullName>
    </submittedName>
</protein>
<dbReference type="InterPro" id="IPR011990">
    <property type="entry name" value="TPR-like_helical_dom_sf"/>
</dbReference>
<dbReference type="HOGENOM" id="CLU_013801_1_0_3"/>
<keyword evidence="4" id="KW-1133">Transmembrane helix</keyword>
<dbReference type="Proteomes" id="UP000034103">
    <property type="component" value="Chromosome"/>
</dbReference>
<dbReference type="SMART" id="SM00028">
    <property type="entry name" value="TPR"/>
    <property type="match status" value="13"/>
</dbReference>
<dbReference type="EMBL" id="CP011304">
    <property type="protein sequence ID" value="AKE62466.1"/>
    <property type="molecule type" value="Genomic_DNA"/>
</dbReference>
<dbReference type="Gene3D" id="1.25.40.10">
    <property type="entry name" value="Tetratricopeptide repeat domain"/>
    <property type="match status" value="7"/>
</dbReference>
<feature type="repeat" description="TPR" evidence="3">
    <location>
        <begin position="509"/>
        <end position="542"/>
    </location>
</feature>
<evidence type="ECO:0000313" key="6">
    <source>
        <dbReference type="EMBL" id="AKE62466.1"/>
    </source>
</evidence>
<dbReference type="InterPro" id="IPR049050">
    <property type="entry name" value="nSTAND3"/>
</dbReference>
<feature type="repeat" description="TPR" evidence="3">
    <location>
        <begin position="679"/>
        <end position="712"/>
    </location>
</feature>
<gene>
    <name evidence="6" type="ORF">MYAER_0102</name>
</gene>
<dbReference type="AlphaFoldDB" id="A0A0F6U0Q9"/>
<evidence type="ECO:0000256" key="3">
    <source>
        <dbReference type="PROSITE-ProRule" id="PRU00339"/>
    </source>
</evidence>
<feature type="repeat" description="TPR" evidence="3">
    <location>
        <begin position="747"/>
        <end position="780"/>
    </location>
</feature>